<gene>
    <name evidence="16" type="ORF">G3480_17270</name>
</gene>
<evidence type="ECO:0000256" key="10">
    <source>
        <dbReference type="ARBA" id="ARBA00023273"/>
    </source>
</evidence>
<feature type="domain" description="Bacterial repeat" evidence="14">
    <location>
        <begin position="1579"/>
        <end position="1645"/>
    </location>
</feature>
<feature type="chain" id="PRO_5026830831" evidence="12">
    <location>
        <begin position="28"/>
        <end position="1988"/>
    </location>
</feature>
<dbReference type="EMBL" id="JAAIJR010000080">
    <property type="protein sequence ID" value="NEX22035.1"/>
    <property type="molecule type" value="Genomic_DNA"/>
</dbReference>
<reference evidence="16 17" key="2">
    <citation type="submission" date="2020-02" db="EMBL/GenBank/DDBJ databases">
        <title>Genome sequences of Thiorhodococcus mannitoliphagus and Thiorhodococcus minor, purple sulfur photosynthetic bacteria in the gammaproteobacterial family, Chromatiaceae.</title>
        <authorList>
            <person name="Aviles F.A."/>
            <person name="Meyer T.E."/>
            <person name="Kyndt J.A."/>
        </authorList>
    </citation>
    <scope>NUCLEOTIDE SEQUENCE [LARGE SCALE GENOMIC DNA]</scope>
    <source>
        <strain evidence="16 17">DSM 18266</strain>
    </source>
</reference>
<sequence>MKMSPYAFRLAAVLALLALLLSTGAQAARKGPPFTQADCADPTLTLELNTQAAVDSFPCTTVAGDLEISIRRGETILYLPLDQLTRVDGELLLSFSNIGAPTSLDGLVNVAHVGSLSVKADIPGQPDQLTDISGLASLTSIGPRNCQPALDPADCYTTLSLTSDEITQLPAWNIANDSIEELKVIGFPLTDPAEWDSLPVPSRSLSLSQVALDTNQPAQLDTLKRLTSQAQGTVFLQGISNLVALPAMPNAASLRLADAALPDLSAITSSAFPDLDRISLDGLAGISPAELAPIRDINNVNLTGMTGLGGANPLAGLAGGSFRKLILQSMSSVTTLTDLLSVTALDSLRIRDMDGLTNLAGLDNLTSIADELFINECDNLQNVDAFSSLASIGGDLSVEKNPALQNLDGLSGASGTLREVNVFANPQLTDISGLAGITGVSETVAVLRNAVTECDVLVKSRLNPQPSRTYLVNPACVYAAPSLSSSASALDFGSGSIGTTIDRSVTFENSTGSISTTVDISAVSISGDTLGEYSVLSEDCTSGALTGGSNRNACTVTVRYTVGQVGVDNAQLDITYTTSENGTPQSYPVTLTGAGTGVSGAQLSPNTNLDFGKVELGASKTDTITIDNSGGSGPLTVTALKVKGGDFKLTNNSCGDTYPQSVPVGSQCLVTIRFTPSALNARASLFTMESNGATSPDNVNLIGVGVEPPAPLPNTTSLDFGDVPVGTTSARQFVVVKNASPIRSLPLGQLSARGDFAVQSDTCSGATLPPTPQAGSLCVVYVTFNPTTTGTSTGTLTIPGASGYPSASVALSGNGLQPATLTAAPTNLAFGTQTSPSTLSVTVTNIGAAGQDAQIGTASVTGTLTPQQFAIDTDACSGTTLAGQGTCQISVTFDPFQAGADTGTLEIPYNSGQVLSVALSGRGGDPVDYVTPASLSFGNVPVGDTSAPQTVTVTDNSGIALDIASVSAQGSGFLVQNDSCTGTTVNPGGSCSFEVTFTALGVGHVVSTVEVRSNSSSSPDEVIVDGFGATPLMITATVASGSGTVSCTPNTVTAGGSSTCTAVPASGYQVLQWSGDCASAGSNAQCALSNIQADQTATVSFVPIPSSTYSVSATVVGGNYGVVSCLPNSVLAGGNSACYAVPYAGFQVQSWGGACASAASNAQCTLTNIQANQVATVSFELIPTNSYSVTATVVGGNYGTVSCLPNSVLAGGNSTCYAVPYAGFQVQSWSGACAAAGSNAQCTLTKIQADQVAAVSFELIPTNSYSVTATATDANGSVSCLPNTVLAGQSSVCYAVPHAGFAVQSWSGACAGAGSAGQCDLTNIQADQVSTVSFQALSLPTYSVTATVSGGNGTVSCAPASVNKGDSSSCTAVPDVGYQVAAWTGACASAGTNAQCYLGKLQKDAVSTVSFSAIAANSYSVSATAILGHGAVSCTPATVASGGSSTCTATPDTGYQVQHWGGACAAWGSNAQCYLSKIKADQAATVSFALLPPATYSVSATVSGGQGSVSCIPGTVTAGGASRCTAVPDAGYQVASWSGACAGAGSAAQCDLTGIQSDQSATVSFVALAVPSFSVSASVAAGNGTVSCSPSPVPQGGSSSCTAIPAPGDQVAGWTGACAGAGSNVHCALTNIQADQTPTVSFAPIPLGSYSVTASVALGQGAVSCTPATVTAGGSSTCTAIPGTGDQVQSWGGACAAWGSNAACYLTKIKSDQVATVSFAPRLPASHSVSATVSGGHGTVSCTPSSVTKYDASTCTAVPEAGYQVELWSGACAGTAPHNPQCYLTKIEKDALSTVSFVALPVNHFAVSATVVGGHGTVSCTPASVAAGGASSCTAVPEAGYQVAHWDGACLLAGQNAQCNLANIQSDQTSTVAFALMAPATYSVTATVVGGHGAVSCTPASVRVGGGSTCTANPDQGYRVGAWSGDCASAGGNAQCVLSNIQRNQNATVNFRLASPGGAVAVPALSTWGLALLSLLMLMLAAPRLRLR</sequence>
<dbReference type="InterPro" id="IPR036941">
    <property type="entry name" value="Rcpt_L-dom_sf"/>
</dbReference>
<evidence type="ECO:0000256" key="9">
    <source>
        <dbReference type="ARBA" id="ARBA00023180"/>
    </source>
</evidence>
<evidence type="ECO:0000259" key="14">
    <source>
        <dbReference type="Pfam" id="PF18998"/>
    </source>
</evidence>
<feature type="domain" description="Bacterial repeat" evidence="14">
    <location>
        <begin position="1886"/>
        <end position="1952"/>
    </location>
</feature>
<dbReference type="Pfam" id="PF22544">
    <property type="entry name" value="HYDIN_VesB_CFA65-like_Ig"/>
    <property type="match status" value="1"/>
</dbReference>
<feature type="domain" description="Bacterial repeat" evidence="14">
    <location>
        <begin position="1501"/>
        <end position="1565"/>
    </location>
</feature>
<evidence type="ECO:0000256" key="1">
    <source>
        <dbReference type="ARBA" id="ARBA00004138"/>
    </source>
</evidence>
<evidence type="ECO:0000256" key="2">
    <source>
        <dbReference type="ARBA" id="ARBA00004191"/>
    </source>
</evidence>
<dbReference type="SUPFAM" id="SSF52058">
    <property type="entry name" value="L domain-like"/>
    <property type="match status" value="1"/>
</dbReference>
<dbReference type="PANTHER" id="PTHR31018">
    <property type="entry name" value="SPORULATION-SPECIFIC PROTEIN-RELATED"/>
    <property type="match status" value="1"/>
</dbReference>
<keyword evidence="9" id="KW-0325">Glycoprotein</keyword>
<proteinExistence type="predicted"/>
<dbReference type="InterPro" id="IPR031549">
    <property type="entry name" value="ASH"/>
</dbReference>
<feature type="domain" description="Bacterial repeat" evidence="14">
    <location>
        <begin position="1428"/>
        <end position="1488"/>
    </location>
</feature>
<dbReference type="InterPro" id="IPR013783">
    <property type="entry name" value="Ig-like_fold"/>
</dbReference>
<evidence type="ECO:0000256" key="3">
    <source>
        <dbReference type="ARBA" id="ARBA00004496"/>
    </source>
</evidence>
<evidence type="ECO:0000256" key="11">
    <source>
        <dbReference type="SAM" id="Phobius"/>
    </source>
</evidence>
<evidence type="ECO:0000313" key="16">
    <source>
        <dbReference type="EMBL" id="NEX22035.1"/>
    </source>
</evidence>
<keyword evidence="11" id="KW-1133">Transmembrane helix</keyword>
<dbReference type="NCBIfam" id="TIGR04174">
    <property type="entry name" value="IPTL_CTERM"/>
    <property type="match status" value="1"/>
</dbReference>
<evidence type="ECO:0000259" key="13">
    <source>
        <dbReference type="Pfam" id="PF15780"/>
    </source>
</evidence>
<dbReference type="GO" id="GO:0030313">
    <property type="term" value="C:cell envelope"/>
    <property type="evidence" value="ECO:0007669"/>
    <property type="project" value="UniProtKB-SubCell"/>
</dbReference>
<dbReference type="RefSeq" id="WP_164655135.1">
    <property type="nucleotide sequence ID" value="NZ_JAAIJR010000080.1"/>
</dbReference>
<comment type="subcellular location">
    <subcellularLocation>
        <location evidence="1">Cell projection</location>
        <location evidence="1">Cilium</location>
    </subcellularLocation>
    <subcellularLocation>
        <location evidence="3">Cytoplasm</location>
    </subcellularLocation>
    <subcellularLocation>
        <location evidence="2">Secreted</location>
        <location evidence="2">Cell wall</location>
    </subcellularLocation>
</comment>
<evidence type="ECO:0000256" key="8">
    <source>
        <dbReference type="ARBA" id="ARBA00023069"/>
    </source>
</evidence>
<evidence type="ECO:0000256" key="6">
    <source>
        <dbReference type="ARBA" id="ARBA00022525"/>
    </source>
</evidence>
<comment type="caution">
    <text evidence="16">The sequence shown here is derived from an EMBL/GenBank/DDBJ whole genome shotgun (WGS) entry which is preliminary data.</text>
</comment>
<evidence type="ECO:0000256" key="5">
    <source>
        <dbReference type="ARBA" id="ARBA00022512"/>
    </source>
</evidence>
<evidence type="ECO:0000256" key="7">
    <source>
        <dbReference type="ARBA" id="ARBA00022729"/>
    </source>
</evidence>
<feature type="domain" description="Abnormal spindle-like microcephaly-associated protein ASH" evidence="13">
    <location>
        <begin position="602"/>
        <end position="696"/>
    </location>
</feature>
<protein>
    <submittedName>
        <fullName evidence="16">IPTL-CTERM sorting domain-containing protein</fullName>
    </submittedName>
</protein>
<evidence type="ECO:0000256" key="4">
    <source>
        <dbReference type="ARBA" id="ARBA00022490"/>
    </source>
</evidence>
<accession>A0A6P1E2X0</accession>
<keyword evidence="8" id="KW-0969">Cilium</keyword>
<keyword evidence="4" id="KW-0963">Cytoplasm</keyword>
<dbReference type="InterPro" id="IPR053879">
    <property type="entry name" value="HYDIN_VesB_CFA65-like_Ig"/>
</dbReference>
<dbReference type="InterPro" id="IPR051648">
    <property type="entry name" value="CWI-Assembly_Regulator"/>
</dbReference>
<feature type="signal peptide" evidence="12">
    <location>
        <begin position="1"/>
        <end position="27"/>
    </location>
</feature>
<feature type="domain" description="Bacterial repeat" evidence="14">
    <location>
        <begin position="1732"/>
        <end position="1779"/>
    </location>
</feature>
<dbReference type="Gene3D" id="2.60.40.10">
    <property type="entry name" value="Immunoglobulins"/>
    <property type="match status" value="5"/>
</dbReference>
<feature type="transmembrane region" description="Helical" evidence="11">
    <location>
        <begin position="1960"/>
        <end position="1982"/>
    </location>
</feature>
<feature type="domain" description="HYDIN/VesB/CFA65-like Ig-like" evidence="15">
    <location>
        <begin position="932"/>
        <end position="1021"/>
    </location>
</feature>
<feature type="domain" description="Bacterial repeat" evidence="14">
    <location>
        <begin position="1112"/>
        <end position="1182"/>
    </location>
</feature>
<feature type="domain" description="Bacterial repeat" evidence="14">
    <location>
        <begin position="1345"/>
        <end position="1393"/>
    </location>
</feature>
<dbReference type="NCBIfam" id="NF012200">
    <property type="entry name" value="choice_anch_D"/>
    <property type="match status" value="5"/>
</dbReference>
<keyword evidence="11" id="KW-0812">Transmembrane</keyword>
<dbReference type="GO" id="GO:0005737">
    <property type="term" value="C:cytoplasm"/>
    <property type="evidence" value="ECO:0007669"/>
    <property type="project" value="UniProtKB-SubCell"/>
</dbReference>
<dbReference type="Pfam" id="PF18998">
    <property type="entry name" value="Flg_new_2"/>
    <property type="match status" value="12"/>
</dbReference>
<dbReference type="InterPro" id="IPR044060">
    <property type="entry name" value="Bacterial_rp_domain"/>
</dbReference>
<dbReference type="Proteomes" id="UP000471640">
    <property type="component" value="Unassembled WGS sequence"/>
</dbReference>
<feature type="domain" description="Bacterial repeat" evidence="14">
    <location>
        <begin position="1655"/>
        <end position="1720"/>
    </location>
</feature>
<keyword evidence="17" id="KW-1185">Reference proteome</keyword>
<evidence type="ECO:0000259" key="15">
    <source>
        <dbReference type="Pfam" id="PF22544"/>
    </source>
</evidence>
<evidence type="ECO:0000313" key="17">
    <source>
        <dbReference type="Proteomes" id="UP000471640"/>
    </source>
</evidence>
<keyword evidence="10" id="KW-0966">Cell projection</keyword>
<feature type="domain" description="Bacterial repeat" evidence="14">
    <location>
        <begin position="1811"/>
        <end position="1875"/>
    </location>
</feature>
<keyword evidence="11" id="KW-0472">Membrane</keyword>
<feature type="domain" description="Bacterial repeat" evidence="14">
    <location>
        <begin position="1036"/>
        <end position="1104"/>
    </location>
</feature>
<evidence type="ECO:0000256" key="12">
    <source>
        <dbReference type="SAM" id="SignalP"/>
    </source>
</evidence>
<reference evidence="17" key="1">
    <citation type="journal article" date="2020" name="Microbiol. Resour. Announc.">
        <title>Draft Genome Sequences of Thiorhodococcus mannitoliphagus and Thiorhodococcus minor, Purple Sulfur Photosynthetic Bacteria in the Gammaproteobacterial Family Chromatiaceae.</title>
        <authorList>
            <person name="Aviles F.A."/>
            <person name="Meyer T.E."/>
            <person name="Kyndt J.A."/>
        </authorList>
    </citation>
    <scope>NUCLEOTIDE SEQUENCE [LARGE SCALE GENOMIC DNA]</scope>
    <source>
        <strain evidence="17">DSM 18266</strain>
    </source>
</reference>
<keyword evidence="5" id="KW-0134">Cell wall</keyword>
<organism evidence="16 17">
    <name type="scientific">Thiorhodococcus mannitoliphagus</name>
    <dbReference type="NCBI Taxonomy" id="329406"/>
    <lineage>
        <taxon>Bacteria</taxon>
        <taxon>Pseudomonadati</taxon>
        <taxon>Pseudomonadota</taxon>
        <taxon>Gammaproteobacteria</taxon>
        <taxon>Chromatiales</taxon>
        <taxon>Chromatiaceae</taxon>
        <taxon>Thiorhodococcus</taxon>
    </lineage>
</organism>
<keyword evidence="7 12" id="KW-0732">Signal</keyword>
<keyword evidence="6" id="KW-0964">Secreted</keyword>
<name>A0A6P1E2X0_9GAMM</name>
<dbReference type="InterPro" id="IPR026442">
    <property type="entry name" value="IPTL_CTERM"/>
</dbReference>
<feature type="domain" description="Bacterial repeat" evidence="14">
    <location>
        <begin position="1266"/>
        <end position="1336"/>
    </location>
</feature>
<dbReference type="PANTHER" id="PTHR31018:SF3">
    <property type="entry name" value="RECEPTOR PROTEIN-TYROSINE KINASE"/>
    <property type="match status" value="1"/>
</dbReference>
<dbReference type="Gene3D" id="3.80.20.20">
    <property type="entry name" value="Receptor L-domain"/>
    <property type="match status" value="1"/>
</dbReference>
<dbReference type="Pfam" id="PF15780">
    <property type="entry name" value="ASH"/>
    <property type="match status" value="1"/>
</dbReference>
<feature type="domain" description="Bacterial repeat" evidence="14">
    <location>
        <begin position="1190"/>
        <end position="1259"/>
    </location>
</feature>